<dbReference type="InterPro" id="IPR001708">
    <property type="entry name" value="YidC/ALB3/OXA1/COX18"/>
</dbReference>
<evidence type="ECO:0000256" key="2">
    <source>
        <dbReference type="ARBA" id="ARBA00010527"/>
    </source>
</evidence>
<dbReference type="GO" id="GO:0015031">
    <property type="term" value="P:protein transport"/>
    <property type="evidence" value="ECO:0007669"/>
    <property type="project" value="UniProtKB-KW"/>
</dbReference>
<gene>
    <name evidence="13 17" type="primary">yidC</name>
    <name evidence="17" type="ORF">ENY07_06290</name>
</gene>
<dbReference type="NCBIfam" id="NF002353">
    <property type="entry name" value="PRK01318.1-4"/>
    <property type="match status" value="1"/>
</dbReference>
<evidence type="ECO:0000256" key="7">
    <source>
        <dbReference type="ARBA" id="ARBA00022927"/>
    </source>
</evidence>
<comment type="caution">
    <text evidence="17">The sequence shown here is derived from an EMBL/GenBank/DDBJ whole genome shotgun (WGS) entry which is preliminary data.</text>
</comment>
<feature type="transmembrane region" description="Helical" evidence="13">
    <location>
        <begin position="6"/>
        <end position="24"/>
    </location>
</feature>
<dbReference type="NCBIfam" id="TIGR03593">
    <property type="entry name" value="yidC_nterm"/>
    <property type="match status" value="1"/>
</dbReference>
<dbReference type="CDD" id="cd19961">
    <property type="entry name" value="EcYidC-like_peri"/>
    <property type="match status" value="1"/>
</dbReference>
<sequence length="577" mass="64265">MEQRRLILAIALSIAILLGFQMLYRRIAPAPAPSETAETMPPPAPPAVGPARPPAETAGAQPETPAPRLAILAPRIEGSLGLRGARLDDLVLRDYRDTVAANSPLVQLLARPASATPYYVQFGWSAPLGTSLKLPDSTTLWQASAPTLTPRQPVTLTWDNGAGLVFSIALAVDDNYMFTIRQSVANGTAQPVELFPWARIRRDYTPPTAGYYILHEGLLGVIGGRLQELTYAKAKTAGEHTDGLAYQASAPGGWAGITDKYWLTALIPPQNQDETVSFRDVRINDTVGYQVDFTRQTPETIAPGGAGDETLHLFAGAKEVHLLDRYERRFGIPSFDKAVDFGWFYFLTKPFFYAIDWLYQRLGNFGLAIMAFTVIVKALFFPLANKSYKSMGKMRLLGPKMQAMRERFKDDPARQQQEMMALYKAEGVNPASGCLPMLIQVPVFFSLYKVIFVTIEMRQAPFYGWIRDLSVPDPTNVFNLFGLLPFDPTQISPFLHLGVWPLLMGVSMFLQQKLNPPPPDPVQARMFQFMPVIFTFMLARFPAGLVIYWTWNNLLSIAQQWLIMRGTRLGAAKPVRT</sequence>
<feature type="transmembrane region" description="Helical" evidence="13">
    <location>
        <begin position="365"/>
        <end position="385"/>
    </location>
</feature>
<dbReference type="Pfam" id="PF14849">
    <property type="entry name" value="YidC_periplas"/>
    <property type="match status" value="1"/>
</dbReference>
<keyword evidence="6 13" id="KW-0812">Transmembrane</keyword>
<evidence type="ECO:0000256" key="11">
    <source>
        <dbReference type="ARBA" id="ARBA00033245"/>
    </source>
</evidence>
<dbReference type="PANTHER" id="PTHR12428:SF65">
    <property type="entry name" value="CYTOCHROME C OXIDASE ASSEMBLY PROTEIN COX18, MITOCHONDRIAL"/>
    <property type="match status" value="1"/>
</dbReference>
<dbReference type="GO" id="GO:0051205">
    <property type="term" value="P:protein insertion into membrane"/>
    <property type="evidence" value="ECO:0007669"/>
    <property type="project" value="TreeGrafter"/>
</dbReference>
<evidence type="ECO:0000256" key="4">
    <source>
        <dbReference type="ARBA" id="ARBA00022448"/>
    </source>
</evidence>
<dbReference type="GO" id="GO:0032977">
    <property type="term" value="F:membrane insertase activity"/>
    <property type="evidence" value="ECO:0007669"/>
    <property type="project" value="InterPro"/>
</dbReference>
<keyword evidence="8 13" id="KW-1133">Transmembrane helix</keyword>
<dbReference type="HAMAP" id="MF_01810">
    <property type="entry name" value="YidC_type1"/>
    <property type="match status" value="1"/>
</dbReference>
<evidence type="ECO:0000313" key="17">
    <source>
        <dbReference type="EMBL" id="HGC42814.1"/>
    </source>
</evidence>
<protein>
    <recommendedName>
        <fullName evidence="3 13">Membrane protein insertase YidC</fullName>
    </recommendedName>
    <alternativeName>
        <fullName evidence="12 13">Foldase YidC</fullName>
    </alternativeName>
    <alternativeName>
        <fullName evidence="11 13">Membrane integrase YidC</fullName>
    </alternativeName>
    <alternativeName>
        <fullName evidence="13">Membrane protein YidC</fullName>
    </alternativeName>
</protein>
<keyword evidence="5 13" id="KW-1003">Cell membrane</keyword>
<evidence type="ECO:0000256" key="8">
    <source>
        <dbReference type="ARBA" id="ARBA00022989"/>
    </source>
</evidence>
<dbReference type="InterPro" id="IPR047196">
    <property type="entry name" value="YidC_ALB_C"/>
</dbReference>
<evidence type="ECO:0000256" key="6">
    <source>
        <dbReference type="ARBA" id="ARBA00022692"/>
    </source>
</evidence>
<evidence type="ECO:0000256" key="14">
    <source>
        <dbReference type="SAM" id="MobiDB-lite"/>
    </source>
</evidence>
<reference evidence="17" key="1">
    <citation type="journal article" date="2020" name="mSystems">
        <title>Genome- and Community-Level Interaction Insights into Carbon Utilization and Element Cycling Functions of Hydrothermarchaeota in Hydrothermal Sediment.</title>
        <authorList>
            <person name="Zhou Z."/>
            <person name="Liu Y."/>
            <person name="Xu W."/>
            <person name="Pan J."/>
            <person name="Luo Z.H."/>
            <person name="Li M."/>
        </authorList>
    </citation>
    <scope>NUCLEOTIDE SEQUENCE</scope>
    <source>
        <strain evidence="17">SpSt-997</strain>
    </source>
</reference>
<keyword evidence="4 13" id="KW-0813">Transport</keyword>
<dbReference type="CDD" id="cd20070">
    <property type="entry name" value="5TM_YidC_Alb3"/>
    <property type="match status" value="1"/>
</dbReference>
<accession>A0A8J4HAG0</accession>
<comment type="subunit">
    <text evidence="13">Interacts with the Sec translocase complex via SecD. Specifically interacts with transmembrane segments of nascent integral membrane proteins during membrane integration.</text>
</comment>
<keyword evidence="7 13" id="KW-0653">Protein transport</keyword>
<evidence type="ECO:0000256" key="12">
    <source>
        <dbReference type="ARBA" id="ARBA00033342"/>
    </source>
</evidence>
<organism evidence="17">
    <name type="scientific">Acidicaldus sp</name>
    <dbReference type="NCBI Taxonomy" id="1872105"/>
    <lineage>
        <taxon>Bacteria</taxon>
        <taxon>Pseudomonadati</taxon>
        <taxon>Pseudomonadota</taxon>
        <taxon>Alphaproteobacteria</taxon>
        <taxon>Acetobacterales</taxon>
        <taxon>Acetobacteraceae</taxon>
        <taxon>Acidicaldus</taxon>
    </lineage>
</organism>
<comment type="caution">
    <text evidence="13">Lacks conserved residue(s) required for the propagation of feature annotation.</text>
</comment>
<feature type="domain" description="Membrane insertase YidC/Oxa/ALB C-terminal" evidence="15">
    <location>
        <begin position="365"/>
        <end position="565"/>
    </location>
</feature>
<evidence type="ECO:0000256" key="5">
    <source>
        <dbReference type="ARBA" id="ARBA00022475"/>
    </source>
</evidence>
<comment type="function">
    <text evidence="13">Required for the insertion and/or proper folding and/or complex formation of integral membrane proteins into the membrane. Involved in integration of membrane proteins that insert both dependently and independently of the Sec translocase complex, as well as at least some lipoproteins. Aids folding of multispanning membrane proteins.</text>
</comment>
<evidence type="ECO:0000256" key="10">
    <source>
        <dbReference type="ARBA" id="ARBA00023186"/>
    </source>
</evidence>
<proteinExistence type="inferred from homology"/>
<evidence type="ECO:0000256" key="1">
    <source>
        <dbReference type="ARBA" id="ARBA00004429"/>
    </source>
</evidence>
<dbReference type="PANTHER" id="PTHR12428">
    <property type="entry name" value="OXA1"/>
    <property type="match status" value="1"/>
</dbReference>
<evidence type="ECO:0000256" key="13">
    <source>
        <dbReference type="HAMAP-Rule" id="MF_01810"/>
    </source>
</evidence>
<dbReference type="NCBIfam" id="TIGR03592">
    <property type="entry name" value="yidC_oxa1_cterm"/>
    <property type="match status" value="1"/>
</dbReference>
<evidence type="ECO:0000259" key="16">
    <source>
        <dbReference type="Pfam" id="PF14849"/>
    </source>
</evidence>
<feature type="domain" description="Membrane insertase YidC N-terminal" evidence="16">
    <location>
        <begin position="69"/>
        <end position="353"/>
    </location>
</feature>
<keyword evidence="10 13" id="KW-0143">Chaperone</keyword>
<dbReference type="InterPro" id="IPR028055">
    <property type="entry name" value="YidC/Oxa/ALB_C"/>
</dbReference>
<dbReference type="PRINTS" id="PR00701">
    <property type="entry name" value="60KDINNERMP"/>
</dbReference>
<dbReference type="Pfam" id="PF02096">
    <property type="entry name" value="60KD_IMP"/>
    <property type="match status" value="1"/>
</dbReference>
<feature type="transmembrane region" description="Helical" evidence="13">
    <location>
        <begin position="531"/>
        <end position="551"/>
    </location>
</feature>
<dbReference type="InterPro" id="IPR038221">
    <property type="entry name" value="YidC_periplasmic_sf"/>
</dbReference>
<evidence type="ECO:0000256" key="3">
    <source>
        <dbReference type="ARBA" id="ARBA00015325"/>
    </source>
</evidence>
<feature type="compositionally biased region" description="Pro residues" evidence="14">
    <location>
        <begin position="40"/>
        <end position="53"/>
    </location>
</feature>
<dbReference type="GO" id="GO:0005886">
    <property type="term" value="C:plasma membrane"/>
    <property type="evidence" value="ECO:0007669"/>
    <property type="project" value="UniProtKB-SubCell"/>
</dbReference>
<comment type="similarity">
    <text evidence="2 13">Belongs to the OXA1/ALB3/YidC family. Type 1 subfamily.</text>
</comment>
<dbReference type="InterPro" id="IPR028053">
    <property type="entry name" value="Membr_insert_YidC_N"/>
</dbReference>
<comment type="subcellular location">
    <subcellularLocation>
        <location evidence="1">Cell inner membrane</location>
        <topology evidence="1">Multi-pass membrane protein</topology>
    </subcellularLocation>
    <subcellularLocation>
        <location evidence="13">Cell membrane</location>
        <topology evidence="13">Multi-pass membrane protein</topology>
    </subcellularLocation>
</comment>
<feature type="region of interest" description="Disordered" evidence="14">
    <location>
        <begin position="32"/>
        <end position="66"/>
    </location>
</feature>
<evidence type="ECO:0000256" key="9">
    <source>
        <dbReference type="ARBA" id="ARBA00023136"/>
    </source>
</evidence>
<name>A0A8J4HAG0_9PROT</name>
<dbReference type="AlphaFoldDB" id="A0A8J4HAG0"/>
<dbReference type="Gene3D" id="2.70.98.90">
    <property type="match status" value="1"/>
</dbReference>
<evidence type="ECO:0000259" key="15">
    <source>
        <dbReference type="Pfam" id="PF02096"/>
    </source>
</evidence>
<dbReference type="InterPro" id="IPR019998">
    <property type="entry name" value="Membr_insert_YidC"/>
</dbReference>
<dbReference type="PRINTS" id="PR01900">
    <property type="entry name" value="YIDCPROTEIN"/>
</dbReference>
<keyword evidence="9 13" id="KW-0472">Membrane</keyword>
<dbReference type="EMBL" id="DTQM01000119">
    <property type="protein sequence ID" value="HGC42814.1"/>
    <property type="molecule type" value="Genomic_DNA"/>
</dbReference>